<dbReference type="Proteomes" id="UP001189429">
    <property type="component" value="Unassembled WGS sequence"/>
</dbReference>
<feature type="region of interest" description="Disordered" evidence="1">
    <location>
        <begin position="63"/>
        <end position="97"/>
    </location>
</feature>
<dbReference type="EMBL" id="CAUYUJ010014771">
    <property type="protein sequence ID" value="CAK0845845.1"/>
    <property type="molecule type" value="Genomic_DNA"/>
</dbReference>
<sequence>MDLWRAHFTKEEFASMVVFVPEEGTSSGTRRETRAKEVFRCGRNAARSAVGGFAVGAACKAGSHRGPQSPGDLAIGRQREGFSGRNVGSGRQRRCRRRVAVEEAHPGSCNVDFLTN</sequence>
<accession>A0ABN9TJK6</accession>
<gene>
    <name evidence="2" type="ORF">PCOR1329_LOCUS39514</name>
</gene>
<organism evidence="2 3">
    <name type="scientific">Prorocentrum cordatum</name>
    <dbReference type="NCBI Taxonomy" id="2364126"/>
    <lineage>
        <taxon>Eukaryota</taxon>
        <taxon>Sar</taxon>
        <taxon>Alveolata</taxon>
        <taxon>Dinophyceae</taxon>
        <taxon>Prorocentrales</taxon>
        <taxon>Prorocentraceae</taxon>
        <taxon>Prorocentrum</taxon>
    </lineage>
</organism>
<protein>
    <recommendedName>
        <fullName evidence="4">Transposase</fullName>
    </recommendedName>
</protein>
<reference evidence="2" key="1">
    <citation type="submission" date="2023-10" db="EMBL/GenBank/DDBJ databases">
        <authorList>
            <person name="Chen Y."/>
            <person name="Shah S."/>
            <person name="Dougan E. K."/>
            <person name="Thang M."/>
            <person name="Chan C."/>
        </authorList>
    </citation>
    <scope>NUCLEOTIDE SEQUENCE [LARGE SCALE GENOMIC DNA]</scope>
</reference>
<name>A0ABN9TJK6_9DINO</name>
<evidence type="ECO:0000313" key="2">
    <source>
        <dbReference type="EMBL" id="CAK0845845.1"/>
    </source>
</evidence>
<evidence type="ECO:0008006" key="4">
    <source>
        <dbReference type="Google" id="ProtNLM"/>
    </source>
</evidence>
<evidence type="ECO:0000313" key="3">
    <source>
        <dbReference type="Proteomes" id="UP001189429"/>
    </source>
</evidence>
<evidence type="ECO:0000256" key="1">
    <source>
        <dbReference type="SAM" id="MobiDB-lite"/>
    </source>
</evidence>
<proteinExistence type="predicted"/>
<comment type="caution">
    <text evidence="2">The sequence shown here is derived from an EMBL/GenBank/DDBJ whole genome shotgun (WGS) entry which is preliminary data.</text>
</comment>
<keyword evidence="3" id="KW-1185">Reference proteome</keyword>